<reference evidence="2" key="1">
    <citation type="journal article" date="2013" name="Genome Announc.">
        <title>Whole-Genome Sequencing of Lactobacillus shenzhenensis Strain LY-73T.</title>
        <authorList>
            <person name="Lin Z."/>
            <person name="Liu Z."/>
            <person name="Yang R."/>
            <person name="Zou Y."/>
            <person name="Wan D."/>
            <person name="Chen J."/>
            <person name="Guo M."/>
            <person name="Zhao J."/>
            <person name="Fang C."/>
            <person name="Yang R."/>
            <person name="Liu F."/>
        </authorList>
    </citation>
    <scope>NUCLEOTIDE SEQUENCE [LARGE SCALE GENOMIC DNA]</scope>
    <source>
        <strain evidence="2">LY-73</strain>
    </source>
</reference>
<protein>
    <submittedName>
        <fullName evidence="1">Uncharacterized protein</fullName>
    </submittedName>
</protein>
<name>U4TRG2_9LACO</name>
<keyword evidence="2" id="KW-1185">Reference proteome</keyword>
<dbReference type="STRING" id="1231336.L248_1625"/>
<evidence type="ECO:0000313" key="1">
    <source>
        <dbReference type="EMBL" id="ERL64092.1"/>
    </source>
</evidence>
<gene>
    <name evidence="1" type="ORF">L248_1625</name>
</gene>
<sequence length="50" mass="5454">MYISVIFGQTDPVNGRNEAKGMTKSNVPSEIIHLVILLFATAHEANLLSI</sequence>
<organism evidence="1 2">
    <name type="scientific">Schleiferilactobacillus shenzhenensis LY-73</name>
    <dbReference type="NCBI Taxonomy" id="1231336"/>
    <lineage>
        <taxon>Bacteria</taxon>
        <taxon>Bacillati</taxon>
        <taxon>Bacillota</taxon>
        <taxon>Bacilli</taxon>
        <taxon>Lactobacillales</taxon>
        <taxon>Lactobacillaceae</taxon>
        <taxon>Schleiferilactobacillus</taxon>
    </lineage>
</organism>
<accession>U4TRG2</accession>
<dbReference type="HOGENOM" id="CLU_3119251_0_0_9"/>
<evidence type="ECO:0000313" key="2">
    <source>
        <dbReference type="Proteomes" id="UP000030647"/>
    </source>
</evidence>
<dbReference type="EMBL" id="KI271605">
    <property type="protein sequence ID" value="ERL64092.1"/>
    <property type="molecule type" value="Genomic_DNA"/>
</dbReference>
<proteinExistence type="predicted"/>
<dbReference type="Proteomes" id="UP000030647">
    <property type="component" value="Unassembled WGS sequence"/>
</dbReference>
<dbReference type="AlphaFoldDB" id="U4TRG2"/>